<keyword evidence="2" id="KW-1185">Reference proteome</keyword>
<evidence type="ECO:0000313" key="2">
    <source>
        <dbReference type="Proteomes" id="UP001204439"/>
    </source>
</evidence>
<gene>
    <name evidence="1" type="primary">ytxJ</name>
    <name evidence="1" type="ORF">NG800_011825</name>
</gene>
<accession>A0ABU4JJ10</accession>
<dbReference type="RefSeq" id="WP_063968117.1">
    <property type="nucleotide sequence ID" value="NZ_JAMXLT020000020.1"/>
</dbReference>
<dbReference type="NCBIfam" id="TIGR04019">
    <property type="entry name" value="B_thiol_YtxJ"/>
    <property type="match status" value="1"/>
</dbReference>
<dbReference type="Proteomes" id="UP001204439">
    <property type="component" value="Unassembled WGS sequence"/>
</dbReference>
<organism evidence="1 2">
    <name type="scientific">Epilithonimonas ginsengisoli</name>
    <dbReference type="NCBI Taxonomy" id="1245592"/>
    <lineage>
        <taxon>Bacteria</taxon>
        <taxon>Pseudomonadati</taxon>
        <taxon>Bacteroidota</taxon>
        <taxon>Flavobacteriia</taxon>
        <taxon>Flavobacteriales</taxon>
        <taxon>Weeksellaceae</taxon>
        <taxon>Chryseobacterium group</taxon>
        <taxon>Epilithonimonas</taxon>
    </lineage>
</organism>
<reference evidence="1 2" key="1">
    <citation type="submission" date="2023-11" db="EMBL/GenBank/DDBJ databases">
        <title>First isolation, identification, and characterization of non-pathogenic Epilithonimonas ginsengisoli isolated from diseased farmed rainbow trout (Oncorhynchus mykiss) in Chile.</title>
        <authorList>
            <person name="Miranda C.D."/>
            <person name="Irgang R."/>
            <person name="Concha C."/>
            <person name="Rojas R."/>
            <person name="Avendano R."/>
        </authorList>
    </citation>
    <scope>NUCLEOTIDE SEQUENCE [LARGE SCALE GENOMIC DNA]</scope>
    <source>
        <strain evidence="1 2">FP99</strain>
    </source>
</reference>
<comment type="caution">
    <text evidence="1">The sequence shown here is derived from an EMBL/GenBank/DDBJ whole genome shotgun (WGS) entry which is preliminary data.</text>
</comment>
<protein>
    <submittedName>
        <fullName evidence="1">Bacillithiol system redox-active protein YtxJ</fullName>
    </submittedName>
</protein>
<dbReference type="EMBL" id="JAMXLT020000020">
    <property type="protein sequence ID" value="MDW8549602.1"/>
    <property type="molecule type" value="Genomic_DNA"/>
</dbReference>
<dbReference type="InterPro" id="IPR022551">
    <property type="entry name" value="BrxC"/>
</dbReference>
<name>A0ABU4JJ10_9FLAO</name>
<dbReference type="Pfam" id="PF11009">
    <property type="entry name" value="BrxC"/>
    <property type="match status" value="1"/>
</dbReference>
<sequence>MGFLDQLFGKKEEQDQTKTLWKKIETQKDLDLAVEKSFQQKVLIFKHSTRCFISKTVLKSFEKQMENSDKDQTYYFLDLIAHRDISNEIESRFDITHQSPQLIALENGKAFYNASHQSIDLDNIK</sequence>
<proteinExistence type="predicted"/>
<dbReference type="Gene3D" id="3.40.30.10">
    <property type="entry name" value="Glutaredoxin"/>
    <property type="match status" value="1"/>
</dbReference>
<evidence type="ECO:0000313" key="1">
    <source>
        <dbReference type="EMBL" id="MDW8549602.1"/>
    </source>
</evidence>